<evidence type="ECO:0000256" key="1">
    <source>
        <dbReference type="ARBA" id="ARBA00004917"/>
    </source>
</evidence>
<reference evidence="8 9" key="1">
    <citation type="submission" date="2023-10" db="EMBL/GenBank/DDBJ databases">
        <title>Novel methanotroph of the genus Methylocapsa from a subarctic wetland.</title>
        <authorList>
            <person name="Belova S.E."/>
            <person name="Oshkin I.Y."/>
            <person name="Miroshnikov K."/>
            <person name="Dedysh S.N."/>
        </authorList>
    </citation>
    <scope>NUCLEOTIDE SEQUENCE [LARGE SCALE GENOMIC DNA]</scope>
    <source>
        <strain evidence="8 9">RX1</strain>
    </source>
</reference>
<dbReference type="Pfam" id="PF00885">
    <property type="entry name" value="DMRL_synthase"/>
    <property type="match status" value="1"/>
</dbReference>
<dbReference type="NCBIfam" id="TIGR00114">
    <property type="entry name" value="lumazine-synth"/>
    <property type="match status" value="1"/>
</dbReference>
<dbReference type="InterPro" id="IPR002180">
    <property type="entry name" value="LS/RS"/>
</dbReference>
<feature type="binding site" evidence="7">
    <location>
        <position position="134"/>
    </location>
    <ligand>
        <name>(2S)-2-hydroxy-3-oxobutyl phosphate</name>
        <dbReference type="ChEBI" id="CHEBI:58830"/>
    </ligand>
</feature>
<evidence type="ECO:0000256" key="6">
    <source>
        <dbReference type="ARBA" id="ARBA00048785"/>
    </source>
</evidence>
<dbReference type="PANTHER" id="PTHR21058:SF0">
    <property type="entry name" value="6,7-DIMETHYL-8-RIBITYLLUMAZINE SYNTHASE"/>
    <property type="match status" value="1"/>
</dbReference>
<evidence type="ECO:0000313" key="8">
    <source>
        <dbReference type="EMBL" id="WOJ89472.1"/>
    </source>
</evidence>
<feature type="binding site" evidence="7">
    <location>
        <position position="120"/>
    </location>
    <ligand>
        <name>5-amino-6-(D-ribitylamino)uracil</name>
        <dbReference type="ChEBI" id="CHEBI:15934"/>
    </ligand>
</feature>
<dbReference type="Gene3D" id="3.40.50.960">
    <property type="entry name" value="Lumazine/riboflavin synthase"/>
    <property type="match status" value="1"/>
</dbReference>
<comment type="catalytic activity">
    <reaction evidence="6 7">
        <text>(2S)-2-hydroxy-3-oxobutyl phosphate + 5-amino-6-(D-ribitylamino)uracil = 6,7-dimethyl-8-(1-D-ribityl)lumazine + phosphate + 2 H2O + H(+)</text>
        <dbReference type="Rhea" id="RHEA:26152"/>
        <dbReference type="ChEBI" id="CHEBI:15377"/>
        <dbReference type="ChEBI" id="CHEBI:15378"/>
        <dbReference type="ChEBI" id="CHEBI:15934"/>
        <dbReference type="ChEBI" id="CHEBI:43474"/>
        <dbReference type="ChEBI" id="CHEBI:58201"/>
        <dbReference type="ChEBI" id="CHEBI:58830"/>
        <dbReference type="EC" id="2.5.1.78"/>
    </reaction>
</comment>
<sequence>MAQPRRSLASAEASVKGARFLIVEARFYDTIGAMLLEGAQQALTKADAAYDLVNVPGALEAPIALAIALDHAQERNQPFAGAIALGCVIRGETYHFEIVASESARALMELAVARKLALGNGILTVENEAQALERASPNQGDKGGDAARAALSLYRLKLEIGAH</sequence>
<dbReference type="CDD" id="cd09209">
    <property type="entry name" value="Lumazine_synthase-I"/>
    <property type="match status" value="1"/>
</dbReference>
<evidence type="ECO:0000256" key="4">
    <source>
        <dbReference type="ARBA" id="ARBA00022619"/>
    </source>
</evidence>
<accession>A0ABZ0HQA6</accession>
<dbReference type="HAMAP" id="MF_00178">
    <property type="entry name" value="Lumazine_synth"/>
    <property type="match status" value="1"/>
</dbReference>
<feature type="binding site" evidence="7">
    <location>
        <begin position="92"/>
        <end position="93"/>
    </location>
    <ligand>
        <name>(2S)-2-hydroxy-3-oxobutyl phosphate</name>
        <dbReference type="ChEBI" id="CHEBI:58830"/>
    </ligand>
</feature>
<dbReference type="PANTHER" id="PTHR21058">
    <property type="entry name" value="6,7-DIMETHYL-8-RIBITYLLUMAZINE SYNTHASE DMRL SYNTHASE LUMAZINE SYNTHASE"/>
    <property type="match status" value="1"/>
</dbReference>
<dbReference type="InterPro" id="IPR034964">
    <property type="entry name" value="LS"/>
</dbReference>
<comment type="similarity">
    <text evidence="2 7">Belongs to the DMRL synthase family.</text>
</comment>
<proteinExistence type="inferred from homology"/>
<evidence type="ECO:0000256" key="2">
    <source>
        <dbReference type="ARBA" id="ARBA00007424"/>
    </source>
</evidence>
<dbReference type="SUPFAM" id="SSF52121">
    <property type="entry name" value="Lumazine synthase"/>
    <property type="match status" value="1"/>
</dbReference>
<protein>
    <recommendedName>
        <fullName evidence="3 7">6,7-dimethyl-8-ribityllumazine synthase</fullName>
        <shortName evidence="7">DMRL synthase</shortName>
        <shortName evidence="7">LS</shortName>
        <shortName evidence="7">Lumazine synthase</shortName>
        <ecNumber evidence="3 7">2.5.1.78</ecNumber>
    </recommendedName>
</protein>
<evidence type="ECO:0000313" key="9">
    <source>
        <dbReference type="Proteomes" id="UP001626536"/>
    </source>
</evidence>
<keyword evidence="9" id="KW-1185">Reference proteome</keyword>
<dbReference type="EC" id="2.5.1.78" evidence="3 7"/>
<dbReference type="EMBL" id="CP136862">
    <property type="protein sequence ID" value="WOJ89472.1"/>
    <property type="molecule type" value="Genomic_DNA"/>
</dbReference>
<name>A0ABZ0HQA6_9HYPH</name>
<feature type="binding site" evidence="7">
    <location>
        <begin position="58"/>
        <end position="60"/>
    </location>
    <ligand>
        <name>5-amino-6-(D-ribitylamino)uracil</name>
        <dbReference type="ChEBI" id="CHEBI:15934"/>
    </ligand>
</feature>
<comment type="function">
    <text evidence="7">Catalyzes the formation of 6,7-dimethyl-8-ribityllumazine by condensation of 5-amino-6-(D-ribitylamino)uracil with 3,4-dihydroxy-2-butanone 4-phosphate. This is the penultimate step in the biosynthesis of riboflavin.</text>
</comment>
<dbReference type="Proteomes" id="UP001626536">
    <property type="component" value="Chromosome"/>
</dbReference>
<dbReference type="RefSeq" id="WP_407338915.1">
    <property type="nucleotide sequence ID" value="NZ_CP136862.1"/>
</dbReference>
<evidence type="ECO:0000256" key="3">
    <source>
        <dbReference type="ARBA" id="ARBA00012664"/>
    </source>
</evidence>
<dbReference type="GO" id="GO:0000906">
    <property type="term" value="F:6,7-dimethyl-8-ribityllumazine synthase activity"/>
    <property type="evidence" value="ECO:0007669"/>
    <property type="project" value="UniProtKB-EC"/>
</dbReference>
<organism evidence="8 9">
    <name type="scientific">Methylocapsa polymorpha</name>
    <dbReference type="NCBI Taxonomy" id="3080828"/>
    <lineage>
        <taxon>Bacteria</taxon>
        <taxon>Pseudomonadati</taxon>
        <taxon>Pseudomonadota</taxon>
        <taxon>Alphaproteobacteria</taxon>
        <taxon>Hyphomicrobiales</taxon>
        <taxon>Beijerinckiaceae</taxon>
        <taxon>Methylocapsa</taxon>
    </lineage>
</organism>
<evidence type="ECO:0000256" key="7">
    <source>
        <dbReference type="HAMAP-Rule" id="MF_00178"/>
    </source>
</evidence>
<keyword evidence="5 7" id="KW-0808">Transferase</keyword>
<comment type="pathway">
    <text evidence="1 7">Cofactor biosynthesis; riboflavin biosynthesis; riboflavin from 2-hydroxy-3-oxobutyl phosphate and 5-amino-6-(D-ribitylamino)uracil: step 1/2.</text>
</comment>
<evidence type="ECO:0000256" key="5">
    <source>
        <dbReference type="ARBA" id="ARBA00022679"/>
    </source>
</evidence>
<feature type="active site" description="Proton donor" evidence="7">
    <location>
        <position position="95"/>
    </location>
</feature>
<feature type="binding site" evidence="7">
    <location>
        <begin position="87"/>
        <end position="89"/>
    </location>
    <ligand>
        <name>5-amino-6-(D-ribitylamino)uracil</name>
        <dbReference type="ChEBI" id="CHEBI:15934"/>
    </ligand>
</feature>
<gene>
    <name evidence="7 8" type="primary">ribH</name>
    <name evidence="8" type="ORF">RZS28_17025</name>
</gene>
<dbReference type="InterPro" id="IPR036467">
    <property type="entry name" value="LS/RS_sf"/>
</dbReference>
<feature type="binding site" evidence="7">
    <location>
        <position position="27"/>
    </location>
    <ligand>
        <name>5-amino-6-(D-ribitylamino)uracil</name>
        <dbReference type="ChEBI" id="CHEBI:15934"/>
    </ligand>
</feature>
<keyword evidence="4 7" id="KW-0686">Riboflavin biosynthesis</keyword>